<dbReference type="RefSeq" id="XP_003072855.1">
    <property type="nucleotide sequence ID" value="XM_003072809.1"/>
</dbReference>
<dbReference type="InterPro" id="IPR038763">
    <property type="entry name" value="DHH_sf"/>
</dbReference>
<keyword evidence="2" id="KW-0479">Metal-binding</keyword>
<dbReference type="InterPro" id="IPR004097">
    <property type="entry name" value="DHHA2"/>
</dbReference>
<dbReference type="Gene3D" id="3.90.1640.10">
    <property type="entry name" value="inorganic pyrophosphatase (n-terminal core)"/>
    <property type="match status" value="1"/>
</dbReference>
<reference evidence="7 8" key="2">
    <citation type="journal article" date="2012" name="Proc. Natl. Acad. Sci. U.S.A.">
        <title>Gain and loss of multiple functionally related, horizontally transferred genes in the reduced genomes of two microsporidian parasites.</title>
        <authorList>
            <person name="Pombert J.-F."/>
            <person name="Selman M."/>
            <person name="Burki F."/>
            <person name="Bardell F.T."/>
            <person name="Farinelli L."/>
            <person name="Solter L.F."/>
            <person name="Whitman D.W."/>
            <person name="Weiss L.M."/>
            <person name="Corradi N."/>
            <person name="Keeling P.J."/>
        </authorList>
    </citation>
    <scope>NUCLEOTIDE SEQUENCE [LARGE SCALE GENOMIC DNA]</scope>
    <source>
        <strain evidence="7 8">ATCC 50506</strain>
    </source>
</reference>
<dbReference type="OrthoDB" id="374045at2759"/>
<sequence>MTLLEERLKSFFATNKERILHGELRIAMGNEACDLDSFISSLVVAYAEDAIHVVNMRKEVFMAKGEIMCVCREFGIDVDDLIFLVKPTLHFSPKARKVGAYFDLEGKQYPISGKKIKLLLTDHNKPAEVFDDSEVELVIDHHMLSGHVPPAKRMYIDLDVGSATTLVSKYLGEDLTKKNHCAELVNKRRKGEEKEALCSAFAKLLLIPILMDTGFLKRRTSIFDIAEYKKLKRMAGVKKKELKKTIRALRLARRNDSEHGTDLILQKDFKAFHHKKFFFGGSTVKYPFEDWADREGKNIRGLPEGKTGMALQLQIESFRKAMGLDFFFVATKIKGVRNIIFSSFPFLKDIVGRNKMKSIEYKGLEYYSASKKLTRKILVPEIIKIIDKHIGDSKKDKSSQ</sequence>
<dbReference type="HOGENOM" id="CLU_059048_0_0_1"/>
<dbReference type="PANTHER" id="PTHR12112">
    <property type="entry name" value="BNIP - RELATED"/>
    <property type="match status" value="1"/>
</dbReference>
<dbReference type="InterPro" id="IPR001667">
    <property type="entry name" value="DDH_dom"/>
</dbReference>
<keyword evidence="8" id="KW-1185">Reference proteome</keyword>
<feature type="domain" description="DDH" evidence="5">
    <location>
        <begin position="28"/>
        <end position="185"/>
    </location>
</feature>
<evidence type="ECO:0000313" key="7">
    <source>
        <dbReference type="EMBL" id="ADM11495.1"/>
    </source>
</evidence>
<dbReference type="GO" id="GO:0005737">
    <property type="term" value="C:cytoplasm"/>
    <property type="evidence" value="ECO:0007669"/>
    <property type="project" value="InterPro"/>
</dbReference>
<feature type="domain" description="DHHA2" evidence="6">
    <location>
        <begin position="252"/>
        <end position="381"/>
    </location>
</feature>
<accession>E0S767</accession>
<dbReference type="Pfam" id="PF01368">
    <property type="entry name" value="DHH"/>
    <property type="match status" value="1"/>
</dbReference>
<evidence type="ECO:0000256" key="4">
    <source>
        <dbReference type="ARBA" id="ARBA00023211"/>
    </source>
</evidence>
<gene>
    <name evidence="7" type="ORF">Eint_050460</name>
</gene>
<dbReference type="SUPFAM" id="SSF64182">
    <property type="entry name" value="DHH phosphoesterases"/>
    <property type="match status" value="1"/>
</dbReference>
<organism evidence="7 8">
    <name type="scientific">Encephalitozoon intestinalis (strain ATCC 50506)</name>
    <name type="common">Microsporidian parasite</name>
    <name type="synonym">Septata intestinalis</name>
    <dbReference type="NCBI Taxonomy" id="876142"/>
    <lineage>
        <taxon>Eukaryota</taxon>
        <taxon>Fungi</taxon>
        <taxon>Fungi incertae sedis</taxon>
        <taxon>Microsporidia</taxon>
        <taxon>Unikaryonidae</taxon>
        <taxon>Encephalitozoon</taxon>
    </lineage>
</organism>
<evidence type="ECO:0000259" key="5">
    <source>
        <dbReference type="Pfam" id="PF01368"/>
    </source>
</evidence>
<dbReference type="VEuPathDB" id="MicrosporidiaDB:Eint_050460"/>
<dbReference type="EMBL" id="CP001946">
    <property type="protein sequence ID" value="ADM11495.1"/>
    <property type="molecule type" value="Genomic_DNA"/>
</dbReference>
<dbReference type="AlphaFoldDB" id="E0S767"/>
<dbReference type="GeneID" id="9699153"/>
<dbReference type="KEGG" id="ein:Eint_050460"/>
<evidence type="ECO:0000256" key="3">
    <source>
        <dbReference type="ARBA" id="ARBA00022801"/>
    </source>
</evidence>
<keyword evidence="4" id="KW-0464">Manganese</keyword>
<name>E0S767_ENCIT</name>
<dbReference type="Proteomes" id="UP000002313">
    <property type="component" value="Chromosome V"/>
</dbReference>
<dbReference type="PANTHER" id="PTHR12112:SF22">
    <property type="entry name" value="MANGANESE-DEPENDENT INORGANIC PYROPHOSPHATASE-RELATED"/>
    <property type="match status" value="1"/>
</dbReference>
<comment type="cofactor">
    <cofactor evidence="1">
        <name>Mn(2+)</name>
        <dbReference type="ChEBI" id="CHEBI:29035"/>
    </cofactor>
</comment>
<reference evidence="7 8" key="1">
    <citation type="journal article" date="2010" name="Nat. Commun.">
        <title>The complete sequence of the smallest known nuclear genome from the microsporidian Encephalitozoon intestinalis.</title>
        <authorList>
            <person name="Corradi N."/>
            <person name="Pombert J.-F."/>
            <person name="Farinelli L."/>
            <person name="Didier E.S."/>
            <person name="Keeling P.J."/>
        </authorList>
    </citation>
    <scope>NUCLEOTIDE SEQUENCE [LARGE SCALE GENOMIC DNA]</scope>
    <source>
        <strain evidence="7 8">ATCC 50506</strain>
    </source>
</reference>
<evidence type="ECO:0000256" key="2">
    <source>
        <dbReference type="ARBA" id="ARBA00022723"/>
    </source>
</evidence>
<evidence type="ECO:0000259" key="6">
    <source>
        <dbReference type="Pfam" id="PF02833"/>
    </source>
</evidence>
<protein>
    <submittedName>
        <fullName evidence="7">Inorganic pyrophosphatase/exopolyphosphatase-like protein</fullName>
    </submittedName>
</protein>
<evidence type="ECO:0000313" key="8">
    <source>
        <dbReference type="Proteomes" id="UP000002313"/>
    </source>
</evidence>
<keyword evidence="3" id="KW-0378">Hydrolase</keyword>
<proteinExistence type="predicted"/>
<evidence type="ECO:0000256" key="1">
    <source>
        <dbReference type="ARBA" id="ARBA00001936"/>
    </source>
</evidence>
<dbReference type="Pfam" id="PF02833">
    <property type="entry name" value="DHHA2"/>
    <property type="match status" value="1"/>
</dbReference>
<dbReference type="GO" id="GO:0016462">
    <property type="term" value="F:pyrophosphatase activity"/>
    <property type="evidence" value="ECO:0007669"/>
    <property type="project" value="InterPro"/>
</dbReference>